<dbReference type="SUPFAM" id="SSF46767">
    <property type="entry name" value="Methylated DNA-protein cysteine methyltransferase, C-terminal domain"/>
    <property type="match status" value="1"/>
</dbReference>
<gene>
    <name evidence="4" type="ORF">T9R20_00565</name>
</gene>
<proteinExistence type="predicted"/>
<dbReference type="RefSeq" id="WP_322410628.1">
    <property type="nucleotide sequence ID" value="NZ_CP139779.1"/>
</dbReference>
<evidence type="ECO:0000313" key="4">
    <source>
        <dbReference type="EMBL" id="WQB70486.1"/>
    </source>
</evidence>
<dbReference type="Pfam" id="PF01035">
    <property type="entry name" value="DNA_binding_1"/>
    <property type="match status" value="1"/>
</dbReference>
<dbReference type="EMBL" id="CP139779">
    <property type="protein sequence ID" value="WQB70486.1"/>
    <property type="molecule type" value="Genomic_DNA"/>
</dbReference>
<feature type="domain" description="Methylated-DNA-[protein]-cysteine S-methyltransferase DNA binding" evidence="3">
    <location>
        <begin position="5"/>
        <end position="76"/>
    </location>
</feature>
<sequence length="131" mass="14394">MTELSESVLHVVRDIPPGRVTTYGEIGRATGTSARGVGRILHHGGHEIPWWRVVTADGRPYPHAVEATRAKYREEGTPFLDGDTGVRVDLARASWVPGSVRTTRATTPIASGRQESSGRAWERNRDLPVDQ</sequence>
<dbReference type="PANTHER" id="PTHR42942">
    <property type="entry name" value="6-O-METHYLGUANINE DNA METHYLTRANSFERASE"/>
    <property type="match status" value="1"/>
</dbReference>
<dbReference type="PANTHER" id="PTHR42942:SF1">
    <property type="entry name" value="ALKYLTRANSFERASE-LIKE PROTEIN 1"/>
    <property type="match status" value="1"/>
</dbReference>
<evidence type="ECO:0000256" key="2">
    <source>
        <dbReference type="SAM" id="MobiDB-lite"/>
    </source>
</evidence>
<evidence type="ECO:0000256" key="1">
    <source>
        <dbReference type="ARBA" id="ARBA00022763"/>
    </source>
</evidence>
<dbReference type="InterPro" id="IPR014048">
    <property type="entry name" value="MethylDNA_cys_MeTrfase_DNA-bd"/>
</dbReference>
<dbReference type="Gene3D" id="1.10.10.10">
    <property type="entry name" value="Winged helix-like DNA-binding domain superfamily/Winged helix DNA-binding domain"/>
    <property type="match status" value="1"/>
</dbReference>
<evidence type="ECO:0000259" key="3">
    <source>
        <dbReference type="Pfam" id="PF01035"/>
    </source>
</evidence>
<keyword evidence="5" id="KW-1185">Reference proteome</keyword>
<dbReference type="Proteomes" id="UP001324533">
    <property type="component" value="Chromosome"/>
</dbReference>
<keyword evidence="1" id="KW-0227">DNA damage</keyword>
<reference evidence="4 5" key="1">
    <citation type="submission" date="2023-06" db="EMBL/GenBank/DDBJ databases">
        <title>Rock-solubilizing bacteria, Microbacterium invictum, promotes re-establishment of vegetation in rocky wasteland by accelerating rock bio-weathering and reshaping soil bacterial community.</title>
        <authorList>
            <person name="Liu C."/>
        </authorList>
    </citation>
    <scope>NUCLEOTIDE SEQUENCE [LARGE SCALE GENOMIC DNA]</scope>
    <source>
        <strain evidence="4 5">X-18</strain>
    </source>
</reference>
<protein>
    <submittedName>
        <fullName evidence="4">MGMT family protein</fullName>
    </submittedName>
</protein>
<feature type="region of interest" description="Disordered" evidence="2">
    <location>
        <begin position="102"/>
        <end position="131"/>
    </location>
</feature>
<dbReference type="CDD" id="cd06445">
    <property type="entry name" value="ATase"/>
    <property type="match status" value="1"/>
</dbReference>
<feature type="compositionally biased region" description="Basic and acidic residues" evidence="2">
    <location>
        <begin position="120"/>
        <end position="131"/>
    </location>
</feature>
<dbReference type="InterPro" id="IPR036217">
    <property type="entry name" value="MethylDNA_cys_MeTrfase_DNAb"/>
</dbReference>
<feature type="compositionally biased region" description="Polar residues" evidence="2">
    <location>
        <begin position="102"/>
        <end position="117"/>
    </location>
</feature>
<dbReference type="InterPro" id="IPR036388">
    <property type="entry name" value="WH-like_DNA-bd_sf"/>
</dbReference>
<accession>A0ABZ0VCU8</accession>
<name>A0ABZ0VCU8_9MICO</name>
<organism evidence="4 5">
    <name type="scientific">Microbacterium invictum</name>
    <dbReference type="NCBI Taxonomy" id="515415"/>
    <lineage>
        <taxon>Bacteria</taxon>
        <taxon>Bacillati</taxon>
        <taxon>Actinomycetota</taxon>
        <taxon>Actinomycetes</taxon>
        <taxon>Micrococcales</taxon>
        <taxon>Microbacteriaceae</taxon>
        <taxon>Microbacterium</taxon>
    </lineage>
</organism>
<evidence type="ECO:0000313" key="5">
    <source>
        <dbReference type="Proteomes" id="UP001324533"/>
    </source>
</evidence>
<dbReference type="InterPro" id="IPR052520">
    <property type="entry name" value="ATL_DNA_repair"/>
</dbReference>